<keyword evidence="11" id="KW-1185">Reference proteome</keyword>
<proteinExistence type="inferred from homology"/>
<keyword evidence="10" id="KW-0282">Flagellum</keyword>
<dbReference type="GO" id="GO:0044780">
    <property type="term" value="P:bacterial-type flagellum assembly"/>
    <property type="evidence" value="ECO:0007669"/>
    <property type="project" value="InterPro"/>
</dbReference>
<dbReference type="InterPro" id="IPR002371">
    <property type="entry name" value="FlgK"/>
</dbReference>
<dbReference type="GO" id="GO:0009424">
    <property type="term" value="C:bacterial-type flagellum hook"/>
    <property type="evidence" value="ECO:0007669"/>
    <property type="project" value="InterPro"/>
</dbReference>
<evidence type="ECO:0000259" key="9">
    <source>
        <dbReference type="Pfam" id="PF22638"/>
    </source>
</evidence>
<keyword evidence="6" id="KW-0975">Bacterial flagellum</keyword>
<evidence type="ECO:0000256" key="3">
    <source>
        <dbReference type="ARBA" id="ARBA00009677"/>
    </source>
</evidence>
<dbReference type="EMBL" id="CP020814">
    <property type="protein sequence ID" value="ARK32098.1"/>
    <property type="molecule type" value="Genomic_DNA"/>
</dbReference>
<evidence type="ECO:0000256" key="5">
    <source>
        <dbReference type="ARBA" id="ARBA00022525"/>
    </source>
</evidence>
<evidence type="ECO:0000259" key="7">
    <source>
        <dbReference type="Pfam" id="PF00460"/>
    </source>
</evidence>
<feature type="domain" description="Flagellar basal body rod protein N-terminal" evidence="7">
    <location>
        <begin position="8"/>
        <end position="38"/>
    </location>
</feature>
<dbReference type="SUPFAM" id="SSF64518">
    <property type="entry name" value="Phase 1 flagellin"/>
    <property type="match status" value="1"/>
</dbReference>
<dbReference type="AlphaFoldDB" id="A0A1X9MF86"/>
<feature type="domain" description="Flagellar hook-associated protein FlgK helical" evidence="9">
    <location>
        <begin position="102"/>
        <end position="365"/>
    </location>
</feature>
<dbReference type="KEGG" id="bkw:BkAM31D_20890"/>
<name>A0A1X9MF86_9BACI</name>
<evidence type="ECO:0000256" key="1">
    <source>
        <dbReference type="ARBA" id="ARBA00004365"/>
    </source>
</evidence>
<comment type="subcellular location">
    <subcellularLocation>
        <location evidence="1">Bacterial flagellum</location>
    </subcellularLocation>
    <subcellularLocation>
        <location evidence="2">Secreted</location>
    </subcellularLocation>
</comment>
<evidence type="ECO:0000256" key="2">
    <source>
        <dbReference type="ARBA" id="ARBA00004613"/>
    </source>
</evidence>
<dbReference type="InterPro" id="IPR001444">
    <property type="entry name" value="Flag_bb_rod_N"/>
</dbReference>
<evidence type="ECO:0000256" key="4">
    <source>
        <dbReference type="ARBA" id="ARBA00016244"/>
    </source>
</evidence>
<evidence type="ECO:0000313" key="10">
    <source>
        <dbReference type="EMBL" id="ARK32098.1"/>
    </source>
</evidence>
<gene>
    <name evidence="10" type="primary">flgK</name>
    <name evidence="10" type="ORF">BkAM31D_20890</name>
</gene>
<accession>A0A1X9MF86</accession>
<dbReference type="NCBIfam" id="TIGR02492">
    <property type="entry name" value="flgK_ends"/>
    <property type="match status" value="1"/>
</dbReference>
<dbReference type="InterPro" id="IPR053927">
    <property type="entry name" value="FlgK_helical"/>
</dbReference>
<dbReference type="GO" id="GO:0005576">
    <property type="term" value="C:extracellular region"/>
    <property type="evidence" value="ECO:0007669"/>
    <property type="project" value="UniProtKB-SubCell"/>
</dbReference>
<dbReference type="PANTHER" id="PTHR30033:SF1">
    <property type="entry name" value="FLAGELLAR HOOK-ASSOCIATED PROTEIN 1"/>
    <property type="match status" value="1"/>
</dbReference>
<dbReference type="InterPro" id="IPR010930">
    <property type="entry name" value="Flg_bb/hook_C_dom"/>
</dbReference>
<dbReference type="Pfam" id="PF00460">
    <property type="entry name" value="Flg_bb_rod"/>
    <property type="match status" value="1"/>
</dbReference>
<evidence type="ECO:0000313" key="11">
    <source>
        <dbReference type="Proteomes" id="UP000193006"/>
    </source>
</evidence>
<dbReference type="STRING" id="199441.BkAM31D_20890"/>
<feature type="domain" description="Flagellar basal-body/hook protein C-terminal" evidence="8">
    <location>
        <begin position="520"/>
        <end position="558"/>
    </location>
</feature>
<keyword evidence="10" id="KW-0966">Cell projection</keyword>
<dbReference type="GO" id="GO:0005198">
    <property type="term" value="F:structural molecule activity"/>
    <property type="evidence" value="ECO:0007669"/>
    <property type="project" value="InterPro"/>
</dbReference>
<dbReference type="Pfam" id="PF22638">
    <property type="entry name" value="FlgK_D1"/>
    <property type="match status" value="1"/>
</dbReference>
<dbReference type="PANTHER" id="PTHR30033">
    <property type="entry name" value="FLAGELLAR HOOK-ASSOCIATED PROTEIN 1"/>
    <property type="match status" value="1"/>
</dbReference>
<protein>
    <recommendedName>
        <fullName evidence="4">Flagellar hook-associated protein 1</fullName>
    </recommendedName>
</protein>
<keyword evidence="10" id="KW-0969">Cilium</keyword>
<dbReference type="RefSeq" id="WP_066160596.1">
    <property type="nucleotide sequence ID" value="NZ_CP020814.1"/>
</dbReference>
<comment type="similarity">
    <text evidence="3">Belongs to the flagella basal body rod proteins family.</text>
</comment>
<reference evidence="10 11" key="1">
    <citation type="submission" date="2017-04" db="EMBL/GenBank/DDBJ databases">
        <title>Bacillus krulwichiae AM31D Genome sequencing and assembly.</title>
        <authorList>
            <person name="Krulwich T.A."/>
            <person name="Anastor L."/>
            <person name="Ehrlich R."/>
            <person name="Ehrlich G.D."/>
            <person name="Janto B."/>
        </authorList>
    </citation>
    <scope>NUCLEOTIDE SEQUENCE [LARGE SCALE GENOMIC DNA]</scope>
    <source>
        <strain evidence="10 11">AM31D</strain>
    </source>
</reference>
<dbReference type="Pfam" id="PF06429">
    <property type="entry name" value="Flg_bbr_C"/>
    <property type="match status" value="1"/>
</dbReference>
<dbReference type="Proteomes" id="UP000193006">
    <property type="component" value="Chromosome"/>
</dbReference>
<sequence>MLSTFHALETARRAMMTQQYALHTTGHNIANANTEGYTRQRVNFTQTESYPSVGRNSPSVPGNLGTGVKAGSVQRIREEFLDVQYRNETNKVGYWQTRNQALTKMEDILNEPSEQGLSQQIDLFWTALQDLSADSEDAGARSVVRQRAVAVAETFNFLHDSLTMIQNDYQNEIEIKRLEINSLLSQLDLVNEQIRKTEPHGYVTNDLYDEQDRLLDQLSNLVNIQVQRVASVGNTNPAAEGAVTVTLIDDQGKPVQNEAGQPINLVDGTGASERAQFEIEFQPNAHFVTGFTVREGNGTGTNVLNTLPRGEMKALIEAYGYGTSPEDVTGVYPNMLKELNSMAEVFATEMNNIHSIGFTLADQNGVVHRGGDLFDLSGVGQGVGAAKAIKLDSNIQASLNNIAASSVNINSIVSGQRQVYQDLVNAPRDQQYFSNIVDFLTTSSNFTTGAPTAFAGDGTNAKRLADVKDTTLSFSNDSGTISTYYQGVIGDMAVSTQEAGRMMNSSLSLQDSVEYRRQSVSNVSLDEEMTMMIQYQHAYNAAARNITMVDEMLDRIINGMGVVGR</sequence>
<keyword evidence="5" id="KW-0964">Secreted</keyword>
<evidence type="ECO:0000256" key="6">
    <source>
        <dbReference type="ARBA" id="ARBA00023143"/>
    </source>
</evidence>
<evidence type="ECO:0000259" key="8">
    <source>
        <dbReference type="Pfam" id="PF06429"/>
    </source>
</evidence>
<organism evidence="10 11">
    <name type="scientific">Halalkalibacter krulwichiae</name>
    <dbReference type="NCBI Taxonomy" id="199441"/>
    <lineage>
        <taxon>Bacteria</taxon>
        <taxon>Bacillati</taxon>
        <taxon>Bacillota</taxon>
        <taxon>Bacilli</taxon>
        <taxon>Bacillales</taxon>
        <taxon>Bacillaceae</taxon>
        <taxon>Halalkalibacter</taxon>
    </lineage>
</organism>